<dbReference type="InterPro" id="IPR036291">
    <property type="entry name" value="NAD(P)-bd_dom_sf"/>
</dbReference>
<comment type="catalytic activity">
    <reaction evidence="6">
        <text>precorrin-2 + NAD(+) = sirohydrochlorin + NADH + 2 H(+)</text>
        <dbReference type="Rhea" id="RHEA:15613"/>
        <dbReference type="ChEBI" id="CHEBI:15378"/>
        <dbReference type="ChEBI" id="CHEBI:57540"/>
        <dbReference type="ChEBI" id="CHEBI:57945"/>
        <dbReference type="ChEBI" id="CHEBI:58351"/>
        <dbReference type="ChEBI" id="CHEBI:58827"/>
        <dbReference type="EC" id="1.3.1.76"/>
    </reaction>
</comment>
<dbReference type="SUPFAM" id="SSF75615">
    <property type="entry name" value="Siroheme synthase middle domains-like"/>
    <property type="match status" value="1"/>
</dbReference>
<reference evidence="7" key="1">
    <citation type="submission" date="2018-05" db="EMBL/GenBank/DDBJ databases">
        <authorList>
            <person name="Lanie J.A."/>
            <person name="Ng W.-L."/>
            <person name="Kazmierczak K.M."/>
            <person name="Andrzejewski T.M."/>
            <person name="Davidsen T.M."/>
            <person name="Wayne K.J."/>
            <person name="Tettelin H."/>
            <person name="Glass J.I."/>
            <person name="Rusch D."/>
            <person name="Podicherti R."/>
            <person name="Tsui H.-C.T."/>
            <person name="Winkler M.E."/>
        </authorList>
    </citation>
    <scope>NUCLEOTIDE SEQUENCE</scope>
</reference>
<organism evidence="7">
    <name type="scientific">marine metagenome</name>
    <dbReference type="NCBI Taxonomy" id="408172"/>
    <lineage>
        <taxon>unclassified sequences</taxon>
        <taxon>metagenomes</taxon>
        <taxon>ecological metagenomes</taxon>
    </lineage>
</organism>
<dbReference type="InterPro" id="IPR028161">
    <property type="entry name" value="Met8-like"/>
</dbReference>
<dbReference type="GO" id="GO:0004325">
    <property type="term" value="F:ferrochelatase activity"/>
    <property type="evidence" value="ECO:0007669"/>
    <property type="project" value="InterPro"/>
</dbReference>
<sequence>MEYLPVFAQLKGRSCLVVGGGSVAERKVVQLLLAGAKITVLSKDMTERLKEFHGEGKIKYEVGPFSRADLAENWLVIAATDNRSANKEVAEAAETERRLCNVIDDPELCSFIMPAIVDRDPITIAVGSNGQSPVISRWVKGIIESVLPARLG</sequence>
<dbReference type="EC" id="1.3.1.76" evidence="2"/>
<dbReference type="GO" id="GO:0019354">
    <property type="term" value="P:siroheme biosynthetic process"/>
    <property type="evidence" value="ECO:0007669"/>
    <property type="project" value="UniProtKB-UniPathway"/>
</dbReference>
<accession>A0A382GU99</accession>
<name>A0A382GU99_9ZZZZ</name>
<comment type="pathway">
    <text evidence="1">Porphyrin-containing compound metabolism; siroheme biosynthesis; sirohydrochlorin from precorrin-2: step 1/1.</text>
</comment>
<dbReference type="Pfam" id="PF13241">
    <property type="entry name" value="NAD_binding_7"/>
    <property type="match status" value="1"/>
</dbReference>
<proteinExistence type="predicted"/>
<keyword evidence="5" id="KW-0627">Porphyrin biosynthesis</keyword>
<evidence type="ECO:0000256" key="5">
    <source>
        <dbReference type="ARBA" id="ARBA00023244"/>
    </source>
</evidence>
<keyword evidence="4" id="KW-0520">NAD</keyword>
<dbReference type="Gene3D" id="3.30.160.110">
    <property type="entry name" value="Siroheme synthase, domain 2"/>
    <property type="match status" value="1"/>
</dbReference>
<protein>
    <recommendedName>
        <fullName evidence="2">precorrin-2 dehydrogenase</fullName>
        <ecNumber evidence="2">1.3.1.76</ecNumber>
    </recommendedName>
</protein>
<dbReference type="InterPro" id="IPR006367">
    <property type="entry name" value="Sirohaem_synthase_N"/>
</dbReference>
<dbReference type="SUPFAM" id="SSF51735">
    <property type="entry name" value="NAD(P)-binding Rossmann-fold domains"/>
    <property type="match status" value="1"/>
</dbReference>
<evidence type="ECO:0000313" key="7">
    <source>
        <dbReference type="EMBL" id="SVB78123.1"/>
    </source>
</evidence>
<dbReference type="PANTHER" id="PTHR35330:SF1">
    <property type="entry name" value="SIROHEME BIOSYNTHESIS PROTEIN MET8"/>
    <property type="match status" value="1"/>
</dbReference>
<evidence type="ECO:0000256" key="1">
    <source>
        <dbReference type="ARBA" id="ARBA00005010"/>
    </source>
</evidence>
<dbReference type="PANTHER" id="PTHR35330">
    <property type="entry name" value="SIROHEME BIOSYNTHESIS PROTEIN MET8"/>
    <property type="match status" value="1"/>
</dbReference>
<evidence type="ECO:0000256" key="2">
    <source>
        <dbReference type="ARBA" id="ARBA00012400"/>
    </source>
</evidence>
<evidence type="ECO:0000256" key="3">
    <source>
        <dbReference type="ARBA" id="ARBA00023002"/>
    </source>
</evidence>
<dbReference type="UniPathway" id="UPA00262">
    <property type="reaction ID" value="UER00222"/>
</dbReference>
<evidence type="ECO:0000256" key="6">
    <source>
        <dbReference type="ARBA" id="ARBA00047561"/>
    </source>
</evidence>
<dbReference type="NCBIfam" id="TIGR01470">
    <property type="entry name" value="cysG_Nterm"/>
    <property type="match status" value="1"/>
</dbReference>
<dbReference type="Gene3D" id="3.40.50.720">
    <property type="entry name" value="NAD(P)-binding Rossmann-like Domain"/>
    <property type="match status" value="1"/>
</dbReference>
<feature type="non-terminal residue" evidence="7">
    <location>
        <position position="152"/>
    </location>
</feature>
<dbReference type="AlphaFoldDB" id="A0A382GU99"/>
<keyword evidence="3" id="KW-0560">Oxidoreductase</keyword>
<gene>
    <name evidence="7" type="ORF">METZ01_LOCUS230977</name>
</gene>
<evidence type="ECO:0000256" key="4">
    <source>
        <dbReference type="ARBA" id="ARBA00023027"/>
    </source>
</evidence>
<dbReference type="EMBL" id="UINC01057210">
    <property type="protein sequence ID" value="SVB78123.1"/>
    <property type="molecule type" value="Genomic_DNA"/>
</dbReference>
<dbReference type="GO" id="GO:0043115">
    <property type="term" value="F:precorrin-2 dehydrogenase activity"/>
    <property type="evidence" value="ECO:0007669"/>
    <property type="project" value="UniProtKB-EC"/>
</dbReference>